<gene>
    <name evidence="4" type="ordered locus">Calag_1300</name>
</gene>
<dbReference type="FunCoup" id="L0AAR8">
    <property type="interactions" value="14"/>
</dbReference>
<dbReference type="InParanoid" id="L0AAR8"/>
<dbReference type="HOGENOM" id="CLU_040681_12_1_2"/>
<protein>
    <submittedName>
        <fullName evidence="4">Putative signal-transduction protein containing cAMP-binding and CBS domains</fullName>
    </submittedName>
</protein>
<dbReference type="PANTHER" id="PTHR43080">
    <property type="entry name" value="CBS DOMAIN-CONTAINING PROTEIN CBSX3, MITOCHONDRIAL"/>
    <property type="match status" value="1"/>
</dbReference>
<dbReference type="KEGG" id="clg:Calag_1300"/>
<evidence type="ECO:0000313" key="5">
    <source>
        <dbReference type="Proteomes" id="UP000010469"/>
    </source>
</evidence>
<dbReference type="SUPFAM" id="SSF54631">
    <property type="entry name" value="CBS-domain pair"/>
    <property type="match status" value="1"/>
</dbReference>
<feature type="domain" description="CBS" evidence="3">
    <location>
        <begin position="69"/>
        <end position="126"/>
    </location>
</feature>
<accession>L0AAR8</accession>
<dbReference type="SMART" id="SM00116">
    <property type="entry name" value="CBS"/>
    <property type="match status" value="2"/>
</dbReference>
<dbReference type="PANTHER" id="PTHR43080:SF2">
    <property type="entry name" value="CBS DOMAIN-CONTAINING PROTEIN"/>
    <property type="match status" value="1"/>
</dbReference>
<dbReference type="STRING" id="1056495.Calag_1300"/>
<feature type="domain" description="CBS" evidence="3">
    <location>
        <begin position="5"/>
        <end position="61"/>
    </location>
</feature>
<dbReference type="InterPro" id="IPR000644">
    <property type="entry name" value="CBS_dom"/>
</dbReference>
<dbReference type="Pfam" id="PF00571">
    <property type="entry name" value="CBS"/>
    <property type="match status" value="2"/>
</dbReference>
<dbReference type="PROSITE" id="PS51371">
    <property type="entry name" value="CBS"/>
    <property type="match status" value="2"/>
</dbReference>
<evidence type="ECO:0000313" key="4">
    <source>
        <dbReference type="EMBL" id="AFZ71013.1"/>
    </source>
</evidence>
<keyword evidence="5" id="KW-1185">Reference proteome</keyword>
<organism evidence="4 5">
    <name type="scientific">Caldisphaera lagunensis (strain DSM 15908 / JCM 11604 / ANMR 0165 / IC-154)</name>
    <dbReference type="NCBI Taxonomy" id="1056495"/>
    <lineage>
        <taxon>Archaea</taxon>
        <taxon>Thermoproteota</taxon>
        <taxon>Thermoprotei</taxon>
        <taxon>Acidilobales</taxon>
        <taxon>Caldisphaeraceae</taxon>
        <taxon>Caldisphaera</taxon>
    </lineage>
</organism>
<sequence>MKDILTKEKAITINYNTPISDVAKIMKEKGVDSVLIMKEDKIIGIFTEKDLVRAIADNASLNTPVSNYMSSKLITAKIDEPIVAIAYKMVESNIRHIPITNDQGTLLGVANIKDVLSLVLASGAWP</sequence>
<dbReference type="InterPro" id="IPR051257">
    <property type="entry name" value="Diverse_CBS-Domain"/>
</dbReference>
<evidence type="ECO:0000259" key="3">
    <source>
        <dbReference type="PROSITE" id="PS51371"/>
    </source>
</evidence>
<dbReference type="CDD" id="cd09836">
    <property type="entry name" value="CBS_pair_arch"/>
    <property type="match status" value="1"/>
</dbReference>
<dbReference type="Gene3D" id="3.10.580.10">
    <property type="entry name" value="CBS-domain"/>
    <property type="match status" value="1"/>
</dbReference>
<dbReference type="eggNOG" id="arCOG00631">
    <property type="taxonomic scope" value="Archaea"/>
</dbReference>
<dbReference type="Proteomes" id="UP000010469">
    <property type="component" value="Chromosome"/>
</dbReference>
<evidence type="ECO:0000256" key="1">
    <source>
        <dbReference type="ARBA" id="ARBA00023122"/>
    </source>
</evidence>
<dbReference type="InterPro" id="IPR046342">
    <property type="entry name" value="CBS_dom_sf"/>
</dbReference>
<dbReference type="EMBL" id="CP003378">
    <property type="protein sequence ID" value="AFZ71013.1"/>
    <property type="molecule type" value="Genomic_DNA"/>
</dbReference>
<evidence type="ECO:0000256" key="2">
    <source>
        <dbReference type="PROSITE-ProRule" id="PRU00703"/>
    </source>
</evidence>
<dbReference type="AlphaFoldDB" id="L0AAR8"/>
<proteinExistence type="predicted"/>
<name>L0AAR8_CALLD</name>
<keyword evidence="1 2" id="KW-0129">CBS domain</keyword>
<reference evidence="5" key="1">
    <citation type="submission" date="2012-03" db="EMBL/GenBank/DDBJ databases">
        <title>Complete genome of Caldisphaera lagunensis DSM 15908.</title>
        <authorList>
            <person name="Lucas S."/>
            <person name="Copeland A."/>
            <person name="Lapidus A."/>
            <person name="Glavina del Rio T."/>
            <person name="Dalin E."/>
            <person name="Tice H."/>
            <person name="Bruce D."/>
            <person name="Goodwin L."/>
            <person name="Pitluck S."/>
            <person name="Peters L."/>
            <person name="Mikhailova N."/>
            <person name="Teshima H."/>
            <person name="Kyrpides N."/>
            <person name="Mavromatis K."/>
            <person name="Ivanova N."/>
            <person name="Brettin T."/>
            <person name="Detter J.C."/>
            <person name="Han C."/>
            <person name="Larimer F."/>
            <person name="Land M."/>
            <person name="Hauser L."/>
            <person name="Markowitz V."/>
            <person name="Cheng J.-F."/>
            <person name="Hugenholtz P."/>
            <person name="Woyke T."/>
            <person name="Wu D."/>
            <person name="Spring S."/>
            <person name="Schroeder M."/>
            <person name="Brambilla E."/>
            <person name="Klenk H.-P."/>
            <person name="Eisen J.A."/>
        </authorList>
    </citation>
    <scope>NUCLEOTIDE SEQUENCE [LARGE SCALE GENOMIC DNA]</scope>
    <source>
        <strain evidence="5">DSM 15908 / JCM 11604 / IC-154</strain>
    </source>
</reference>